<dbReference type="InterPro" id="IPR002078">
    <property type="entry name" value="Sigma_54_int"/>
</dbReference>
<dbReference type="PROSITE" id="PS00688">
    <property type="entry name" value="SIGMA54_INTERACT_3"/>
    <property type="match status" value="1"/>
</dbReference>
<dbReference type="GO" id="GO:0006355">
    <property type="term" value="P:regulation of DNA-templated transcription"/>
    <property type="evidence" value="ECO:0007669"/>
    <property type="project" value="InterPro"/>
</dbReference>
<keyword evidence="4" id="KW-0804">Transcription</keyword>
<evidence type="ECO:0000256" key="3">
    <source>
        <dbReference type="ARBA" id="ARBA00023015"/>
    </source>
</evidence>
<dbReference type="PANTHER" id="PTHR32071">
    <property type="entry name" value="TRANSCRIPTIONAL REGULATORY PROTEIN"/>
    <property type="match status" value="1"/>
</dbReference>
<dbReference type="PANTHER" id="PTHR32071:SF99">
    <property type="entry name" value="TRANSCRIPTIONAL REGULATORY PROTEIN"/>
    <property type="match status" value="1"/>
</dbReference>
<keyword evidence="1" id="KW-0547">Nucleotide-binding</keyword>
<dbReference type="InterPro" id="IPR001789">
    <property type="entry name" value="Sig_transdc_resp-reg_receiver"/>
</dbReference>
<dbReference type="SMART" id="SM00382">
    <property type="entry name" value="AAA"/>
    <property type="match status" value="1"/>
</dbReference>
<dbReference type="InterPro" id="IPR002197">
    <property type="entry name" value="HTH_Fis"/>
</dbReference>
<feature type="domain" description="Response regulatory" evidence="7">
    <location>
        <begin position="6"/>
        <end position="121"/>
    </location>
</feature>
<keyword evidence="3" id="KW-0805">Transcription regulation</keyword>
<dbReference type="PROSITE" id="PS50110">
    <property type="entry name" value="RESPONSE_REGULATORY"/>
    <property type="match status" value="1"/>
</dbReference>
<evidence type="ECO:0000256" key="4">
    <source>
        <dbReference type="ARBA" id="ARBA00023163"/>
    </source>
</evidence>
<evidence type="ECO:0000256" key="2">
    <source>
        <dbReference type="ARBA" id="ARBA00022840"/>
    </source>
</evidence>
<dbReference type="InterPro" id="IPR027417">
    <property type="entry name" value="P-loop_NTPase"/>
</dbReference>
<evidence type="ECO:0000256" key="1">
    <source>
        <dbReference type="ARBA" id="ARBA00022741"/>
    </source>
</evidence>
<dbReference type="PROSITE" id="PS50045">
    <property type="entry name" value="SIGMA54_INTERACT_4"/>
    <property type="match status" value="1"/>
</dbReference>
<gene>
    <name evidence="8" type="ORF">SBA1_1420012</name>
</gene>
<evidence type="ECO:0000259" key="7">
    <source>
        <dbReference type="PROSITE" id="PS50110"/>
    </source>
</evidence>
<dbReference type="InterPro" id="IPR011006">
    <property type="entry name" value="CheY-like_superfamily"/>
</dbReference>
<dbReference type="AlphaFoldDB" id="A0A2U3K7Q0"/>
<dbReference type="SUPFAM" id="SSF52540">
    <property type="entry name" value="P-loop containing nucleoside triphosphate hydrolases"/>
    <property type="match status" value="1"/>
</dbReference>
<dbReference type="SMART" id="SM00448">
    <property type="entry name" value="REC"/>
    <property type="match status" value="1"/>
</dbReference>
<dbReference type="InterPro" id="IPR025662">
    <property type="entry name" value="Sigma_54_int_dom_ATP-bd_1"/>
</dbReference>
<dbReference type="OrthoDB" id="9771372at2"/>
<keyword evidence="5" id="KW-0597">Phosphoprotein</keyword>
<protein>
    <submittedName>
        <fullName evidence="8">Two component, sigma54 specific, transcriptional regulator, Fis family</fullName>
    </submittedName>
</protein>
<dbReference type="GO" id="GO:0005524">
    <property type="term" value="F:ATP binding"/>
    <property type="evidence" value="ECO:0007669"/>
    <property type="project" value="UniProtKB-KW"/>
</dbReference>
<feature type="domain" description="Sigma-54 factor interaction" evidence="6">
    <location>
        <begin position="141"/>
        <end position="370"/>
    </location>
</feature>
<dbReference type="EMBL" id="OMOD01000049">
    <property type="protein sequence ID" value="SPF35673.1"/>
    <property type="molecule type" value="Genomic_DNA"/>
</dbReference>
<dbReference type="Pfam" id="PF00072">
    <property type="entry name" value="Response_reg"/>
    <property type="match status" value="1"/>
</dbReference>
<dbReference type="SUPFAM" id="SSF52172">
    <property type="entry name" value="CheY-like"/>
    <property type="match status" value="1"/>
</dbReference>
<dbReference type="Gene3D" id="3.40.50.300">
    <property type="entry name" value="P-loop containing nucleotide triphosphate hydrolases"/>
    <property type="match status" value="1"/>
</dbReference>
<evidence type="ECO:0000313" key="8">
    <source>
        <dbReference type="EMBL" id="SPF35673.1"/>
    </source>
</evidence>
<dbReference type="CDD" id="cd00009">
    <property type="entry name" value="AAA"/>
    <property type="match status" value="1"/>
</dbReference>
<proteinExistence type="predicted"/>
<dbReference type="CDD" id="cd00156">
    <property type="entry name" value="REC"/>
    <property type="match status" value="1"/>
</dbReference>
<accession>A0A2U3K7Q0</accession>
<dbReference type="Gene3D" id="1.10.8.60">
    <property type="match status" value="1"/>
</dbReference>
<dbReference type="Gene3D" id="1.10.10.60">
    <property type="entry name" value="Homeodomain-like"/>
    <property type="match status" value="1"/>
</dbReference>
<feature type="modified residue" description="4-aspartylphosphate" evidence="5">
    <location>
        <position position="56"/>
    </location>
</feature>
<dbReference type="GO" id="GO:0000160">
    <property type="term" value="P:phosphorelay signal transduction system"/>
    <property type="evidence" value="ECO:0007669"/>
    <property type="project" value="InterPro"/>
</dbReference>
<dbReference type="PROSITE" id="PS00675">
    <property type="entry name" value="SIGMA54_INTERACT_1"/>
    <property type="match status" value="1"/>
</dbReference>
<dbReference type="Pfam" id="PF00158">
    <property type="entry name" value="Sigma54_activat"/>
    <property type="match status" value="1"/>
</dbReference>
<keyword evidence="2" id="KW-0067">ATP-binding</keyword>
<dbReference type="FunFam" id="3.40.50.300:FF:000006">
    <property type="entry name" value="DNA-binding transcriptional regulator NtrC"/>
    <property type="match status" value="1"/>
</dbReference>
<dbReference type="GO" id="GO:0043565">
    <property type="term" value="F:sequence-specific DNA binding"/>
    <property type="evidence" value="ECO:0007669"/>
    <property type="project" value="InterPro"/>
</dbReference>
<dbReference type="SUPFAM" id="SSF46689">
    <property type="entry name" value="Homeodomain-like"/>
    <property type="match status" value="1"/>
</dbReference>
<dbReference type="Gene3D" id="3.40.50.2300">
    <property type="match status" value="1"/>
</dbReference>
<name>A0A2U3K7Q0_9BACT</name>
<dbReference type="Pfam" id="PF25601">
    <property type="entry name" value="AAA_lid_14"/>
    <property type="match status" value="1"/>
</dbReference>
<dbReference type="InterPro" id="IPR009057">
    <property type="entry name" value="Homeodomain-like_sf"/>
</dbReference>
<sequence>MKETSKILLVDDEPSMLRYIKTLLEVDDYKVETAASGEEALERVEKGLHPDLVLLDVLMPGMDGLQTLEQLRQKRPGVKVVMLSCVSDTRKVVQAMKLGAQDYLTKPFQKAELDAVIDLCLGQGKKIVGGEVEELADDVFFIAASPAMRKIRSQAALVANVDIPVLLLGESGTGKEVLARLIHKLSPRAHRTFLKVNCAAVPADLLESELFGYEPGAFTGATHAKPGKFELCNKGTILLDEIGEMPPLLQAKLLHVLQDQQFSRLGSRSVIKVDVRILAATNINIPEALAAKRLREDLYYRLNAFTLHLPPLRDRKEEIPILLKHSMTRMAEQYARPPLPLSPALLQTCQEHSWPGNLRELNNFLKRYLILGDEKLAMAELLPRDDGNGSLRGDAAAKGAEPGGLKSLARTAKDEAEAQAISRALEQTNWNRKQAAAILKISYKALLYKIRQYGLAEGKSHHKLSAGA</sequence>
<dbReference type="Pfam" id="PF02954">
    <property type="entry name" value="HTH_8"/>
    <property type="match status" value="1"/>
</dbReference>
<reference evidence="9" key="1">
    <citation type="submission" date="2018-02" db="EMBL/GenBank/DDBJ databases">
        <authorList>
            <person name="Hausmann B."/>
        </authorList>
    </citation>
    <scope>NUCLEOTIDE SEQUENCE [LARGE SCALE GENOMIC DNA]</scope>
    <source>
        <strain evidence="9">Peat soil MAG SbA1</strain>
    </source>
</reference>
<dbReference type="InterPro" id="IPR025944">
    <property type="entry name" value="Sigma_54_int_dom_CS"/>
</dbReference>
<evidence type="ECO:0000259" key="6">
    <source>
        <dbReference type="PROSITE" id="PS50045"/>
    </source>
</evidence>
<dbReference type="Proteomes" id="UP000238701">
    <property type="component" value="Unassembled WGS sequence"/>
</dbReference>
<evidence type="ECO:0000313" key="9">
    <source>
        <dbReference type="Proteomes" id="UP000238701"/>
    </source>
</evidence>
<organism evidence="8 9">
    <name type="scientific">Candidatus Sulfotelmatobacter kueseliae</name>
    <dbReference type="NCBI Taxonomy" id="2042962"/>
    <lineage>
        <taxon>Bacteria</taxon>
        <taxon>Pseudomonadati</taxon>
        <taxon>Acidobacteriota</taxon>
        <taxon>Terriglobia</taxon>
        <taxon>Terriglobales</taxon>
        <taxon>Candidatus Korobacteraceae</taxon>
        <taxon>Candidatus Sulfotelmatobacter</taxon>
    </lineage>
</organism>
<dbReference type="PRINTS" id="PR01590">
    <property type="entry name" value="HTHFIS"/>
</dbReference>
<dbReference type="InterPro" id="IPR058031">
    <property type="entry name" value="AAA_lid_NorR"/>
</dbReference>
<evidence type="ECO:0000256" key="5">
    <source>
        <dbReference type="PROSITE-ProRule" id="PRU00169"/>
    </source>
</evidence>
<dbReference type="InterPro" id="IPR003593">
    <property type="entry name" value="AAA+_ATPase"/>
</dbReference>